<evidence type="ECO:0000313" key="1">
    <source>
        <dbReference type="EMBL" id="CAL1408544.1"/>
    </source>
</evidence>
<reference evidence="1 2" key="1">
    <citation type="submission" date="2024-04" db="EMBL/GenBank/DDBJ databases">
        <authorList>
            <person name="Fracassetti M."/>
        </authorList>
    </citation>
    <scope>NUCLEOTIDE SEQUENCE [LARGE SCALE GENOMIC DNA]</scope>
</reference>
<proteinExistence type="predicted"/>
<dbReference type="Proteomes" id="UP001497516">
    <property type="component" value="Chromosome 8"/>
</dbReference>
<name>A0AAV2GCZ4_9ROSI</name>
<dbReference type="AlphaFoldDB" id="A0AAV2GCZ4"/>
<sequence>MWRSYRGMLREPPARAACSGEYGNALRHWLSFSYSDVGFAGHDQVSPQIHYLTSTSGAHYYVDLYHRERALGAVPFYGVSRTKRHLDREANEATVLAEPVLPRAPPDLGVPCGTWQYLFNECNKKHGDLVAAKCEYQRCKLYECNANYYKNNAAADDGV</sequence>
<keyword evidence="2" id="KW-1185">Reference proteome</keyword>
<protein>
    <submittedName>
        <fullName evidence="1">Uncharacterized protein</fullName>
    </submittedName>
</protein>
<gene>
    <name evidence="1" type="ORF">LTRI10_LOCUS48129</name>
</gene>
<dbReference type="EMBL" id="OZ034821">
    <property type="protein sequence ID" value="CAL1408544.1"/>
    <property type="molecule type" value="Genomic_DNA"/>
</dbReference>
<organism evidence="1 2">
    <name type="scientific">Linum trigynum</name>
    <dbReference type="NCBI Taxonomy" id="586398"/>
    <lineage>
        <taxon>Eukaryota</taxon>
        <taxon>Viridiplantae</taxon>
        <taxon>Streptophyta</taxon>
        <taxon>Embryophyta</taxon>
        <taxon>Tracheophyta</taxon>
        <taxon>Spermatophyta</taxon>
        <taxon>Magnoliopsida</taxon>
        <taxon>eudicotyledons</taxon>
        <taxon>Gunneridae</taxon>
        <taxon>Pentapetalae</taxon>
        <taxon>rosids</taxon>
        <taxon>fabids</taxon>
        <taxon>Malpighiales</taxon>
        <taxon>Linaceae</taxon>
        <taxon>Linum</taxon>
    </lineage>
</organism>
<accession>A0AAV2GCZ4</accession>
<evidence type="ECO:0000313" key="2">
    <source>
        <dbReference type="Proteomes" id="UP001497516"/>
    </source>
</evidence>